<accession>A0A7S3ZTW3</accession>
<dbReference type="AlphaFoldDB" id="A0A7S3ZTW3"/>
<name>A0A7S3ZTW3_9STRA</name>
<dbReference type="EMBL" id="CAKKNE010000005">
    <property type="protein sequence ID" value="CAH0376617.1"/>
    <property type="molecule type" value="Genomic_DNA"/>
</dbReference>
<dbReference type="OrthoDB" id="10450420at2759"/>
<feature type="compositionally biased region" description="Low complexity" evidence="1">
    <location>
        <begin position="1"/>
        <end position="13"/>
    </location>
</feature>
<proteinExistence type="predicted"/>
<organism evidence="2">
    <name type="scientific">Pelagomonas calceolata</name>
    <dbReference type="NCBI Taxonomy" id="35677"/>
    <lineage>
        <taxon>Eukaryota</taxon>
        <taxon>Sar</taxon>
        <taxon>Stramenopiles</taxon>
        <taxon>Ochrophyta</taxon>
        <taxon>Pelagophyceae</taxon>
        <taxon>Pelagomonadales</taxon>
        <taxon>Pelagomonadaceae</taxon>
        <taxon>Pelagomonas</taxon>
    </lineage>
</organism>
<evidence type="ECO:0000256" key="1">
    <source>
        <dbReference type="SAM" id="MobiDB-lite"/>
    </source>
</evidence>
<gene>
    <name evidence="2" type="ORF">PCAL00307_LOCUS9292</name>
    <name evidence="3" type="ORF">PECAL_5P12190</name>
</gene>
<feature type="compositionally biased region" description="Basic residues" evidence="1">
    <location>
        <begin position="14"/>
        <end position="31"/>
    </location>
</feature>
<reference evidence="2" key="1">
    <citation type="submission" date="2021-01" db="EMBL/GenBank/DDBJ databases">
        <authorList>
            <person name="Corre E."/>
            <person name="Pelletier E."/>
            <person name="Niang G."/>
            <person name="Scheremetjew M."/>
            <person name="Finn R."/>
            <person name="Kale V."/>
            <person name="Holt S."/>
            <person name="Cochrane G."/>
            <person name="Meng A."/>
            <person name="Brown T."/>
            <person name="Cohen L."/>
        </authorList>
    </citation>
    <scope>NUCLEOTIDE SEQUENCE</scope>
    <source>
        <strain evidence="2">CCMP1756</strain>
    </source>
</reference>
<dbReference type="Proteomes" id="UP000789595">
    <property type="component" value="Unassembled WGS sequence"/>
</dbReference>
<reference evidence="3" key="2">
    <citation type="submission" date="2021-11" db="EMBL/GenBank/DDBJ databases">
        <authorList>
            <consortium name="Genoscope - CEA"/>
            <person name="William W."/>
        </authorList>
    </citation>
    <scope>NUCLEOTIDE SEQUENCE</scope>
</reference>
<dbReference type="EMBL" id="HBIW01010886">
    <property type="protein sequence ID" value="CAE0693856.1"/>
    <property type="molecule type" value="Transcribed_RNA"/>
</dbReference>
<feature type="region of interest" description="Disordered" evidence="1">
    <location>
        <begin position="1"/>
        <end position="41"/>
    </location>
</feature>
<protein>
    <submittedName>
        <fullName evidence="2">Uncharacterized protein</fullName>
    </submittedName>
</protein>
<evidence type="ECO:0000313" key="4">
    <source>
        <dbReference type="Proteomes" id="UP000789595"/>
    </source>
</evidence>
<keyword evidence="4" id="KW-1185">Reference proteome</keyword>
<sequence>MVRTRAGATTRARPPAKRKAPAARRPAKRAKTPPTPPPTRLRTATCAACLDAAGPRSVVCGARAHRLCVACAERHINSLPLRGPHGLPGSPDAEAWATRQWAPFCAFCGDGKHRLERFSTKAAEAQLKKHALAHVSERAAKAKAAEAKKATTRSLNALLRLGQPVYRCPRPRCGAYCVHTACDDLRAHHLQLLSTERLVDYAPTFREKVLDERALNRLEELYALCCSPQLKAELPYLKHPSNIDANGKPLRGPPVNSNACAACGFLGDEIGEWHRVCPDCKRHGHPTQREAGDGWPTPVCAHCGCQFH</sequence>
<evidence type="ECO:0000313" key="3">
    <source>
        <dbReference type="EMBL" id="CAH0376617.1"/>
    </source>
</evidence>
<evidence type="ECO:0000313" key="2">
    <source>
        <dbReference type="EMBL" id="CAE0693856.1"/>
    </source>
</evidence>